<feature type="compositionally biased region" description="Low complexity" evidence="1">
    <location>
        <begin position="678"/>
        <end position="702"/>
    </location>
</feature>
<feature type="compositionally biased region" description="Pro residues" evidence="1">
    <location>
        <begin position="351"/>
        <end position="370"/>
    </location>
</feature>
<feature type="compositionally biased region" description="Low complexity" evidence="1">
    <location>
        <begin position="653"/>
        <end position="663"/>
    </location>
</feature>
<dbReference type="PROSITE" id="PS51257">
    <property type="entry name" value="PROKAR_LIPOPROTEIN"/>
    <property type="match status" value="1"/>
</dbReference>
<name>A0AB34JMB9_PRYPA</name>
<feature type="compositionally biased region" description="Pro residues" evidence="1">
    <location>
        <begin position="294"/>
        <end position="305"/>
    </location>
</feature>
<evidence type="ECO:0000313" key="4">
    <source>
        <dbReference type="Proteomes" id="UP001515480"/>
    </source>
</evidence>
<dbReference type="EMBL" id="JBGBPQ010000006">
    <property type="protein sequence ID" value="KAL1523215.1"/>
    <property type="molecule type" value="Genomic_DNA"/>
</dbReference>
<feature type="compositionally biased region" description="Low complexity" evidence="1">
    <location>
        <begin position="306"/>
        <end position="350"/>
    </location>
</feature>
<accession>A0AB34JMB9</accession>
<evidence type="ECO:0000256" key="1">
    <source>
        <dbReference type="SAM" id="MobiDB-lite"/>
    </source>
</evidence>
<dbReference type="Proteomes" id="UP001515480">
    <property type="component" value="Unassembled WGS sequence"/>
</dbReference>
<keyword evidence="2" id="KW-1133">Transmembrane helix</keyword>
<gene>
    <name evidence="3" type="ORF">AB1Y20_018167</name>
</gene>
<proteinExistence type="predicted"/>
<evidence type="ECO:0000256" key="2">
    <source>
        <dbReference type="SAM" id="Phobius"/>
    </source>
</evidence>
<reference evidence="3 4" key="1">
    <citation type="journal article" date="2024" name="Science">
        <title>Giant polyketide synthase enzymes in the biosynthesis of giant marine polyether toxins.</title>
        <authorList>
            <person name="Fallon T.R."/>
            <person name="Shende V.V."/>
            <person name="Wierzbicki I.H."/>
            <person name="Pendleton A.L."/>
            <person name="Watervoot N.F."/>
            <person name="Auber R.P."/>
            <person name="Gonzalez D.J."/>
            <person name="Wisecaver J.H."/>
            <person name="Moore B.S."/>
        </authorList>
    </citation>
    <scope>NUCLEOTIDE SEQUENCE [LARGE SCALE GENOMIC DNA]</scope>
    <source>
        <strain evidence="3 4">12B1</strain>
    </source>
</reference>
<dbReference type="AlphaFoldDB" id="A0AB34JMB9"/>
<feature type="transmembrane region" description="Helical" evidence="2">
    <location>
        <begin position="21"/>
        <end position="39"/>
    </location>
</feature>
<feature type="region of interest" description="Disordered" evidence="1">
    <location>
        <begin position="510"/>
        <end position="557"/>
    </location>
</feature>
<keyword evidence="4" id="KW-1185">Reference proteome</keyword>
<comment type="caution">
    <text evidence="3">The sequence shown here is derived from an EMBL/GenBank/DDBJ whole genome shotgun (WGS) entry which is preliminary data.</text>
</comment>
<feature type="compositionally biased region" description="Low complexity" evidence="1">
    <location>
        <begin position="406"/>
        <end position="435"/>
    </location>
</feature>
<feature type="region of interest" description="Disordered" evidence="1">
    <location>
        <begin position="230"/>
        <end position="477"/>
    </location>
</feature>
<feature type="compositionally biased region" description="Low complexity" evidence="1">
    <location>
        <begin position="512"/>
        <end position="522"/>
    </location>
</feature>
<protein>
    <submittedName>
        <fullName evidence="3">Uncharacterized protein</fullName>
    </submittedName>
</protein>
<keyword evidence="2" id="KW-0472">Membrane</keyword>
<feature type="region of interest" description="Disordered" evidence="1">
    <location>
        <begin position="630"/>
        <end position="728"/>
    </location>
</feature>
<feature type="compositionally biased region" description="Low complexity" evidence="1">
    <location>
        <begin position="262"/>
        <end position="293"/>
    </location>
</feature>
<sequence length="728" mass="74379">MHTREELRQTFLHALEARSRRLALASASVIAACGVVFYWNRQQAKERVVEQISDVATLTLGDQKMQAQAQQATMQTLQALLGDQATLQRCVHFLSAVAQHDETRRALIALLVEALKSGAVLHEALELTLWVLDDQRCREHLVGALVSALKSEEFLDGAGYFASLWLERPDVREAVTDCLKDASIRVLEDEAVRRHAETFVMDLVQQPQLQEKTSEHLWAAVRGLVISPKRTKNSEDERRLARSASRLQTTPAGASAAREEGAVGAPPSAGKSAPPASQPAAQSTSIQTQTGAPPAAPPAAPPGAPPGAQTGAPTGAPPASALSAQAVAPDSPAAPPQAQALPPSSTASSSPPTPLSIPPSPITPSSPTIPPSSATPSTPATPSSSATTATPASPASPTTAAPPAPAASLSPHPSPATPESTALPAPALPSLTTVTPPSPPPSPTTAVHIPTPEASLGTVSLRGPQPQADGSPPIAVAAPALSTRGEVLVSTAVAEAPCLPPSLPVAAMPPDATATGAANAEAQSSPPAAIGLAPTDMPPLPIEPSMPTWSHQSEGGAKATLDAALAPLDPMLPRTGERAILAPPPRHRTLTTTHAPLLASIYNLQVEIEKGAHADATQLELEREGRAADHAVVAALSPPDPLDGVAEGKEEAAASAAPKASGVLPDDQPAAPTERPTGGALSVEASEGAASEGAASEDAQGADPEPEQPGADPSEKRRGSIFSLLKIR</sequence>
<evidence type="ECO:0000313" key="3">
    <source>
        <dbReference type="EMBL" id="KAL1523215.1"/>
    </source>
</evidence>
<keyword evidence="2" id="KW-0812">Transmembrane</keyword>
<feature type="compositionally biased region" description="Low complexity" evidence="1">
    <location>
        <begin position="371"/>
        <end position="399"/>
    </location>
</feature>
<organism evidence="3 4">
    <name type="scientific">Prymnesium parvum</name>
    <name type="common">Toxic golden alga</name>
    <dbReference type="NCBI Taxonomy" id="97485"/>
    <lineage>
        <taxon>Eukaryota</taxon>
        <taxon>Haptista</taxon>
        <taxon>Haptophyta</taxon>
        <taxon>Prymnesiophyceae</taxon>
        <taxon>Prymnesiales</taxon>
        <taxon>Prymnesiaceae</taxon>
        <taxon>Prymnesium</taxon>
    </lineage>
</organism>